<evidence type="ECO:0000313" key="1">
    <source>
        <dbReference type="EMBL" id="KAK5926969.1"/>
    </source>
</evidence>
<protein>
    <submittedName>
        <fullName evidence="1">Uncharacterized protein</fullName>
    </submittedName>
</protein>
<comment type="caution">
    <text evidence="1">The sequence shown here is derived from an EMBL/GenBank/DDBJ whole genome shotgun (WGS) entry which is preliminary data.</text>
</comment>
<reference evidence="1 2" key="1">
    <citation type="journal article" date="2023" name="Mol. Biol. Evol.">
        <title>Genomics of Secondarily Temperate Adaptation in the Only Non-Antarctic Icefish.</title>
        <authorList>
            <person name="Rivera-Colon A.G."/>
            <person name="Rayamajhi N."/>
            <person name="Minhas B.F."/>
            <person name="Madrigal G."/>
            <person name="Bilyk K.T."/>
            <person name="Yoon V."/>
            <person name="Hune M."/>
            <person name="Gregory S."/>
            <person name="Cheng C.H.C."/>
            <person name="Catchen J.M."/>
        </authorList>
    </citation>
    <scope>NUCLEOTIDE SEQUENCE [LARGE SCALE GENOMIC DNA]</scope>
    <source>
        <tissue evidence="1">White muscle</tissue>
    </source>
</reference>
<name>A0AAN8DRE6_CHAGU</name>
<dbReference type="AlphaFoldDB" id="A0AAN8DRE6"/>
<organism evidence="1 2">
    <name type="scientific">Champsocephalus gunnari</name>
    <name type="common">Mackerel icefish</name>
    <dbReference type="NCBI Taxonomy" id="52237"/>
    <lineage>
        <taxon>Eukaryota</taxon>
        <taxon>Metazoa</taxon>
        <taxon>Chordata</taxon>
        <taxon>Craniata</taxon>
        <taxon>Vertebrata</taxon>
        <taxon>Euteleostomi</taxon>
        <taxon>Actinopterygii</taxon>
        <taxon>Neopterygii</taxon>
        <taxon>Teleostei</taxon>
        <taxon>Neoteleostei</taxon>
        <taxon>Acanthomorphata</taxon>
        <taxon>Eupercaria</taxon>
        <taxon>Perciformes</taxon>
        <taxon>Notothenioidei</taxon>
        <taxon>Channichthyidae</taxon>
        <taxon>Champsocephalus</taxon>
    </lineage>
</organism>
<proteinExistence type="predicted"/>
<dbReference type="EMBL" id="JAURVH010001519">
    <property type="protein sequence ID" value="KAK5926969.1"/>
    <property type="molecule type" value="Genomic_DNA"/>
</dbReference>
<gene>
    <name evidence="1" type="ORF">CgunFtcFv8_022500</name>
</gene>
<sequence>MAASAGIPGNKTDQHHIVVHPCEMFPPSCLPSLSPPPPSPVGSLCSQAQPVMMNVEQGPAPAPAITL</sequence>
<dbReference type="Proteomes" id="UP001331515">
    <property type="component" value="Unassembled WGS sequence"/>
</dbReference>
<keyword evidence="2" id="KW-1185">Reference proteome</keyword>
<evidence type="ECO:0000313" key="2">
    <source>
        <dbReference type="Proteomes" id="UP001331515"/>
    </source>
</evidence>
<accession>A0AAN8DRE6</accession>